<dbReference type="Gene3D" id="3.50.50.60">
    <property type="entry name" value="FAD/NAD(P)-binding domain"/>
    <property type="match status" value="2"/>
</dbReference>
<feature type="domain" description="Glucose-methanol-choline oxidoreductase N-terminal" evidence="6">
    <location>
        <begin position="186"/>
        <end position="312"/>
    </location>
</feature>
<dbReference type="Proteomes" id="UP000319817">
    <property type="component" value="Chromosome"/>
</dbReference>
<keyword evidence="5 8" id="KW-0560">Oxidoreductase</keyword>
<evidence type="ECO:0000256" key="3">
    <source>
        <dbReference type="ARBA" id="ARBA00022630"/>
    </source>
</evidence>
<proteinExistence type="inferred from homology"/>
<accession>A0A517NUH3</accession>
<gene>
    <name evidence="8" type="primary">fdhL</name>
    <name evidence="8" type="ORF">K239x_27670</name>
</gene>
<feature type="domain" description="Glucose-methanol-choline oxidoreductase C-terminal" evidence="7">
    <location>
        <begin position="403"/>
        <end position="513"/>
    </location>
</feature>
<dbReference type="EMBL" id="CP036526">
    <property type="protein sequence ID" value="QDT10777.1"/>
    <property type="molecule type" value="Genomic_DNA"/>
</dbReference>
<keyword evidence="4" id="KW-0274">FAD</keyword>
<evidence type="ECO:0000256" key="1">
    <source>
        <dbReference type="ARBA" id="ARBA00001974"/>
    </source>
</evidence>
<dbReference type="AlphaFoldDB" id="A0A517NUH3"/>
<dbReference type="InterPro" id="IPR007867">
    <property type="entry name" value="GMC_OxRtase_C"/>
</dbReference>
<keyword evidence="9" id="KW-1185">Reference proteome</keyword>
<evidence type="ECO:0000256" key="2">
    <source>
        <dbReference type="ARBA" id="ARBA00010790"/>
    </source>
</evidence>
<evidence type="ECO:0000259" key="7">
    <source>
        <dbReference type="Pfam" id="PF05199"/>
    </source>
</evidence>
<dbReference type="InterPro" id="IPR051473">
    <property type="entry name" value="P2Ox-like"/>
</dbReference>
<dbReference type="PANTHER" id="PTHR42784">
    <property type="entry name" value="PYRANOSE 2-OXIDASE"/>
    <property type="match status" value="1"/>
</dbReference>
<dbReference type="SUPFAM" id="SSF51905">
    <property type="entry name" value="FAD/NAD(P)-binding domain"/>
    <property type="match status" value="1"/>
</dbReference>
<dbReference type="Pfam" id="PF05834">
    <property type="entry name" value="Lycopene_cycl"/>
    <property type="match status" value="1"/>
</dbReference>
<comment type="similarity">
    <text evidence="2">Belongs to the GMC oxidoreductase family.</text>
</comment>
<comment type="cofactor">
    <cofactor evidence="1">
        <name>FAD</name>
        <dbReference type="ChEBI" id="CHEBI:57692"/>
    </cofactor>
</comment>
<organism evidence="8 9">
    <name type="scientific">Stieleria marina</name>
    <dbReference type="NCBI Taxonomy" id="1930275"/>
    <lineage>
        <taxon>Bacteria</taxon>
        <taxon>Pseudomonadati</taxon>
        <taxon>Planctomycetota</taxon>
        <taxon>Planctomycetia</taxon>
        <taxon>Pirellulales</taxon>
        <taxon>Pirellulaceae</taxon>
        <taxon>Stieleria</taxon>
    </lineage>
</organism>
<sequence>MAKKKLTFEYVIIGSGVAGAIVAKQLLEKKPKAAVAVIEAGKRVPLKDRRKWWDFVSTGDNPYEDYHDLPIESENQSVGKEPWTFRESRLMGRGGSTVHWGGWALRFKEEDFETCSRTGRGADWPIAYRDLESYYDKAEQLLGVSGQAADSAGTVLPPRSSEYPLDAFPFVEADRPLIHAMERLDIGYNHMPMARFRKCMTTGTCRYCPFGARFTAAYLLDEIEGNPAYANFRYFDQSPCEQLLTNQENRVIAAEILSPESGKRTKIEGTNFIVASGAYESPKLLQRSVSNKWPLGIGNDRDLVGRFLISHPFLHVRAELPSNGNRWNQELDFPTLMSRHFDTPEEQADGKLFLFKDRSRPKVDLAGMMIKGKSRAEIERASMGPMEIELQGFMEEFSIYDNRISVGTNTNRIGLPQTKVDFSRESDFLDRAATRLEIMKRIVKKTGAKITKAAVRSQRGDHSASTCRMGDSPATSVVDPDLRVHDVENLWVCSNAVFPSGAAVNPTLTLSALSLRLADKLINDGGAA</sequence>
<name>A0A517NUH3_9BACT</name>
<dbReference type="InterPro" id="IPR036188">
    <property type="entry name" value="FAD/NAD-bd_sf"/>
</dbReference>
<evidence type="ECO:0000256" key="5">
    <source>
        <dbReference type="ARBA" id="ARBA00023002"/>
    </source>
</evidence>
<evidence type="ECO:0000259" key="6">
    <source>
        <dbReference type="Pfam" id="PF00732"/>
    </source>
</evidence>
<evidence type="ECO:0000256" key="4">
    <source>
        <dbReference type="ARBA" id="ARBA00022827"/>
    </source>
</evidence>
<dbReference type="Pfam" id="PF05199">
    <property type="entry name" value="GMC_oxred_C"/>
    <property type="match status" value="1"/>
</dbReference>
<dbReference type="GO" id="GO:0016614">
    <property type="term" value="F:oxidoreductase activity, acting on CH-OH group of donors"/>
    <property type="evidence" value="ECO:0007669"/>
    <property type="project" value="InterPro"/>
</dbReference>
<dbReference type="GO" id="GO:0050660">
    <property type="term" value="F:flavin adenine dinucleotide binding"/>
    <property type="evidence" value="ECO:0007669"/>
    <property type="project" value="InterPro"/>
</dbReference>
<reference evidence="8 9" key="1">
    <citation type="submission" date="2019-02" db="EMBL/GenBank/DDBJ databases">
        <title>Deep-cultivation of Planctomycetes and their phenomic and genomic characterization uncovers novel biology.</title>
        <authorList>
            <person name="Wiegand S."/>
            <person name="Jogler M."/>
            <person name="Boedeker C."/>
            <person name="Pinto D."/>
            <person name="Vollmers J."/>
            <person name="Rivas-Marin E."/>
            <person name="Kohn T."/>
            <person name="Peeters S.H."/>
            <person name="Heuer A."/>
            <person name="Rast P."/>
            <person name="Oberbeckmann S."/>
            <person name="Bunk B."/>
            <person name="Jeske O."/>
            <person name="Meyerdierks A."/>
            <person name="Storesund J.E."/>
            <person name="Kallscheuer N."/>
            <person name="Luecker S."/>
            <person name="Lage O.M."/>
            <person name="Pohl T."/>
            <person name="Merkel B.J."/>
            <person name="Hornburger P."/>
            <person name="Mueller R.-W."/>
            <person name="Bruemmer F."/>
            <person name="Labrenz M."/>
            <person name="Spormann A.M."/>
            <person name="Op den Camp H."/>
            <person name="Overmann J."/>
            <person name="Amann R."/>
            <person name="Jetten M.S.M."/>
            <person name="Mascher T."/>
            <person name="Medema M.H."/>
            <person name="Devos D.P."/>
            <person name="Kaster A.-K."/>
            <person name="Ovreas L."/>
            <person name="Rohde M."/>
            <person name="Galperin M.Y."/>
            <person name="Jogler C."/>
        </authorList>
    </citation>
    <scope>NUCLEOTIDE SEQUENCE [LARGE SCALE GENOMIC DNA]</scope>
    <source>
        <strain evidence="8 9">K23_9</strain>
    </source>
</reference>
<dbReference type="EC" id="1.1.99.11" evidence="8"/>
<dbReference type="Pfam" id="PF00732">
    <property type="entry name" value="GMC_oxred_N"/>
    <property type="match status" value="1"/>
</dbReference>
<evidence type="ECO:0000313" key="9">
    <source>
        <dbReference type="Proteomes" id="UP000319817"/>
    </source>
</evidence>
<keyword evidence="3" id="KW-0285">Flavoprotein</keyword>
<dbReference type="PANTHER" id="PTHR42784:SF1">
    <property type="entry name" value="PYRANOSE 2-OXIDASE"/>
    <property type="match status" value="1"/>
</dbReference>
<protein>
    <submittedName>
        <fullName evidence="8">Fructose dehydrogenase large subunit</fullName>
        <ecNumber evidence="8">1.1.99.11</ecNumber>
    </submittedName>
</protein>
<evidence type="ECO:0000313" key="8">
    <source>
        <dbReference type="EMBL" id="QDT10777.1"/>
    </source>
</evidence>
<dbReference type="InterPro" id="IPR000172">
    <property type="entry name" value="GMC_OxRdtase_N"/>
</dbReference>